<sequence>MSKKFKLLIFLFICLIALLPVKAEAAETNNVKDYLNYLSETEVQELQSKINEISNKFNLDTVIVITDNTEEKTSMQYADDFYDNNNYGLDSEKSGVLMLINMNAREVWISTKGTAITIFTDSTIKTMVNDITKHLSDKDYHGASSKFLEKVDYYSKANSTTPTSYSSRLKDRVTAPSSYIICFIISIIVTLIATLRSKWKVTVNNTTYEGEGSFNLTNNKDIFVNQNTTRTKIPKKSNENTSTTHESSSGSTHGGGGGSF</sequence>
<evidence type="ECO:0000313" key="6">
    <source>
        <dbReference type="Proteomes" id="UP001232584"/>
    </source>
</evidence>
<keyword evidence="2" id="KW-1133">Transmembrane helix</keyword>
<feature type="region of interest" description="Disordered" evidence="1">
    <location>
        <begin position="225"/>
        <end position="260"/>
    </location>
</feature>
<evidence type="ECO:0000256" key="2">
    <source>
        <dbReference type="SAM" id="Phobius"/>
    </source>
</evidence>
<gene>
    <name evidence="5" type="ORF">QOZ92_002295</name>
</gene>
<accession>A0ABU0N1Z1</accession>
<reference evidence="5 6" key="1">
    <citation type="submission" date="2023-07" db="EMBL/GenBank/DDBJ databases">
        <title>Genomic Encyclopedia of Type Strains, Phase IV (KMG-IV): sequencing the most valuable type-strain genomes for metagenomic binning, comparative biology and taxonomic classification.</title>
        <authorList>
            <person name="Goeker M."/>
        </authorList>
    </citation>
    <scope>NUCLEOTIDE SEQUENCE [LARGE SCALE GENOMIC DNA]</scope>
    <source>
        <strain evidence="5 6">DSM 15049</strain>
    </source>
</reference>
<organism evidence="5 6">
    <name type="scientific">Paraclostridium ghonii</name>
    <dbReference type="NCBI Taxonomy" id="29358"/>
    <lineage>
        <taxon>Bacteria</taxon>
        <taxon>Bacillati</taxon>
        <taxon>Bacillota</taxon>
        <taxon>Clostridia</taxon>
        <taxon>Peptostreptococcales</taxon>
        <taxon>Peptostreptococcaceae</taxon>
        <taxon>Paraclostridium</taxon>
    </lineage>
</organism>
<evidence type="ECO:0000259" key="4">
    <source>
        <dbReference type="Pfam" id="PF04536"/>
    </source>
</evidence>
<dbReference type="Proteomes" id="UP001232584">
    <property type="component" value="Unassembled WGS sequence"/>
</dbReference>
<feature type="compositionally biased region" description="Low complexity" evidence="1">
    <location>
        <begin position="239"/>
        <end position="251"/>
    </location>
</feature>
<keyword evidence="3" id="KW-0732">Signal</keyword>
<protein>
    <recommendedName>
        <fullName evidence="4">TPM domain-containing protein</fullName>
    </recommendedName>
</protein>
<dbReference type="EMBL" id="JAUSWG010000009">
    <property type="protein sequence ID" value="MDQ0557177.1"/>
    <property type="molecule type" value="Genomic_DNA"/>
</dbReference>
<keyword evidence="2" id="KW-0812">Transmembrane</keyword>
<feature type="signal peptide" evidence="3">
    <location>
        <begin position="1"/>
        <end position="25"/>
    </location>
</feature>
<dbReference type="Gene3D" id="3.10.310.50">
    <property type="match status" value="1"/>
</dbReference>
<dbReference type="RefSeq" id="WP_331497601.1">
    <property type="nucleotide sequence ID" value="NZ_BAAACE010000012.1"/>
</dbReference>
<dbReference type="PANTHER" id="PTHR30373:SF2">
    <property type="entry name" value="UPF0603 PROTEIN YGCG"/>
    <property type="match status" value="1"/>
</dbReference>
<name>A0ABU0N1Z1_9FIRM</name>
<feature type="domain" description="TPM" evidence="4">
    <location>
        <begin position="31"/>
        <end position="151"/>
    </location>
</feature>
<dbReference type="PANTHER" id="PTHR30373">
    <property type="entry name" value="UPF0603 PROTEIN YGCG"/>
    <property type="match status" value="1"/>
</dbReference>
<dbReference type="InterPro" id="IPR007621">
    <property type="entry name" value="TPM_dom"/>
</dbReference>
<evidence type="ECO:0000256" key="1">
    <source>
        <dbReference type="SAM" id="MobiDB-lite"/>
    </source>
</evidence>
<feature type="transmembrane region" description="Helical" evidence="2">
    <location>
        <begin position="177"/>
        <end position="195"/>
    </location>
</feature>
<evidence type="ECO:0000256" key="3">
    <source>
        <dbReference type="SAM" id="SignalP"/>
    </source>
</evidence>
<keyword evidence="2" id="KW-0472">Membrane</keyword>
<dbReference type="Pfam" id="PF04536">
    <property type="entry name" value="TPM_phosphatase"/>
    <property type="match status" value="1"/>
</dbReference>
<proteinExistence type="predicted"/>
<comment type="caution">
    <text evidence="5">The sequence shown here is derived from an EMBL/GenBank/DDBJ whole genome shotgun (WGS) entry which is preliminary data.</text>
</comment>
<evidence type="ECO:0000313" key="5">
    <source>
        <dbReference type="EMBL" id="MDQ0557177.1"/>
    </source>
</evidence>
<feature type="chain" id="PRO_5046588736" description="TPM domain-containing protein" evidence="3">
    <location>
        <begin position="26"/>
        <end position="260"/>
    </location>
</feature>
<keyword evidence="6" id="KW-1185">Reference proteome</keyword>